<protein>
    <submittedName>
        <fullName evidence="1">Uncharacterized protein</fullName>
    </submittedName>
</protein>
<proteinExistence type="predicted"/>
<name>A0A2S9XV26_9BACT</name>
<dbReference type="OrthoDB" id="9834726at2"/>
<reference evidence="1 2" key="1">
    <citation type="submission" date="2018-03" db="EMBL/GenBank/DDBJ databases">
        <title>Draft Genome Sequences of the Obligatory Marine Myxobacteria Enhygromyxa salina SWB007.</title>
        <authorList>
            <person name="Poehlein A."/>
            <person name="Moghaddam J.A."/>
            <person name="Harms H."/>
            <person name="Alanjari M."/>
            <person name="Koenig G.M."/>
            <person name="Daniel R."/>
            <person name="Schaeberle T.F."/>
        </authorList>
    </citation>
    <scope>NUCLEOTIDE SEQUENCE [LARGE SCALE GENOMIC DNA]</scope>
    <source>
        <strain evidence="1 2">SWB007</strain>
    </source>
</reference>
<accession>A0A2S9XV26</accession>
<dbReference type="Proteomes" id="UP000238823">
    <property type="component" value="Unassembled WGS sequence"/>
</dbReference>
<dbReference type="EMBL" id="PVNL01000134">
    <property type="protein sequence ID" value="PRP96727.1"/>
    <property type="molecule type" value="Genomic_DNA"/>
</dbReference>
<comment type="caution">
    <text evidence="1">The sequence shown here is derived from an EMBL/GenBank/DDBJ whole genome shotgun (WGS) entry which is preliminary data.</text>
</comment>
<gene>
    <name evidence="1" type="ORF">ENSA7_67970</name>
</gene>
<organism evidence="1 2">
    <name type="scientific">Enhygromyxa salina</name>
    <dbReference type="NCBI Taxonomy" id="215803"/>
    <lineage>
        <taxon>Bacteria</taxon>
        <taxon>Pseudomonadati</taxon>
        <taxon>Myxococcota</taxon>
        <taxon>Polyangia</taxon>
        <taxon>Nannocystales</taxon>
        <taxon>Nannocystaceae</taxon>
        <taxon>Enhygromyxa</taxon>
    </lineage>
</organism>
<evidence type="ECO:0000313" key="2">
    <source>
        <dbReference type="Proteomes" id="UP000238823"/>
    </source>
</evidence>
<dbReference type="RefSeq" id="WP_106093614.1">
    <property type="nucleotide sequence ID" value="NZ_PVNL01000134.1"/>
</dbReference>
<dbReference type="AlphaFoldDB" id="A0A2S9XV26"/>
<evidence type="ECO:0000313" key="1">
    <source>
        <dbReference type="EMBL" id="PRP96727.1"/>
    </source>
</evidence>
<sequence>MHAAPKPSLAVALIGGGLAAAIALGCRQVASEAPVDAAATASPDPAAESPACDAGLRFADYDWVPDDARLTASIQRDDPQLADALATLARMTEAPEVTLPVFAALDFRNLALQLDNLDRVLDELGDDPGELVELHSPAGETVWLWPSACPPELLAARVLGRWQIMLRADPEHPGGRFGAGSPDGFPFDVLTIATLDERRVALTRVGQGAKVGAWLRESARGGEHGPAHALAEIDAAPLRCVLDGSSLLTPSAASTLDPPHLRVRVTGRSWDTSASPHTPE</sequence>
<dbReference type="PROSITE" id="PS51257">
    <property type="entry name" value="PROKAR_LIPOPROTEIN"/>
    <property type="match status" value="1"/>
</dbReference>